<evidence type="ECO:0000313" key="2">
    <source>
        <dbReference type="EMBL" id="KAK3337014.1"/>
    </source>
</evidence>
<comment type="caution">
    <text evidence="2">The sequence shown here is derived from an EMBL/GenBank/DDBJ whole genome shotgun (WGS) entry which is preliminary data.</text>
</comment>
<accession>A0AAE0J517</accession>
<protein>
    <recommendedName>
        <fullName evidence="4">Transmembrane protein</fullName>
    </recommendedName>
</protein>
<keyword evidence="3" id="KW-1185">Reference proteome</keyword>
<keyword evidence="1" id="KW-0472">Membrane</keyword>
<keyword evidence="1" id="KW-0812">Transmembrane</keyword>
<sequence>MEHTRGHGIDCVFGELVAFFASSSFSGKGGGLVPRGWVLVGSRLLVLVLGWRFFLFFLSVAQSRDFEVVALLLFVLTVSFSCVGWFCWVWRISI</sequence>
<evidence type="ECO:0008006" key="4">
    <source>
        <dbReference type="Google" id="ProtNLM"/>
    </source>
</evidence>
<proteinExistence type="predicted"/>
<reference evidence="2" key="2">
    <citation type="submission" date="2023-06" db="EMBL/GenBank/DDBJ databases">
        <authorList>
            <consortium name="Lawrence Berkeley National Laboratory"/>
            <person name="Haridas S."/>
            <person name="Hensen N."/>
            <person name="Bonometti L."/>
            <person name="Westerberg I."/>
            <person name="Brannstrom I.O."/>
            <person name="Guillou S."/>
            <person name="Cros-Aarteil S."/>
            <person name="Calhoun S."/>
            <person name="Kuo A."/>
            <person name="Mondo S."/>
            <person name="Pangilinan J."/>
            <person name="Riley R."/>
            <person name="Labutti K."/>
            <person name="Andreopoulos B."/>
            <person name="Lipzen A."/>
            <person name="Chen C."/>
            <person name="Yanf M."/>
            <person name="Daum C."/>
            <person name="Ng V."/>
            <person name="Clum A."/>
            <person name="Steindorff A."/>
            <person name="Ohm R."/>
            <person name="Martin F."/>
            <person name="Silar P."/>
            <person name="Natvig D."/>
            <person name="Lalanne C."/>
            <person name="Gautier V."/>
            <person name="Ament-Velasquez S.L."/>
            <person name="Kruys A."/>
            <person name="Hutchinson M.I."/>
            <person name="Powell A.J."/>
            <person name="Barry K."/>
            <person name="Miller A.N."/>
            <person name="Grigoriev I.V."/>
            <person name="Debuchy R."/>
            <person name="Gladieux P."/>
            <person name="Thoren M.H."/>
            <person name="Johannesson H."/>
        </authorList>
    </citation>
    <scope>NUCLEOTIDE SEQUENCE</scope>
    <source>
        <strain evidence="2">SMH4131-1</strain>
    </source>
</reference>
<feature type="transmembrane region" description="Helical" evidence="1">
    <location>
        <begin position="68"/>
        <end position="90"/>
    </location>
</feature>
<dbReference type="Proteomes" id="UP001286456">
    <property type="component" value="Unassembled WGS sequence"/>
</dbReference>
<dbReference type="EMBL" id="JAUEPO010000001">
    <property type="protein sequence ID" value="KAK3337014.1"/>
    <property type="molecule type" value="Genomic_DNA"/>
</dbReference>
<dbReference type="AlphaFoldDB" id="A0AAE0J517"/>
<name>A0AAE0J517_9PEZI</name>
<organism evidence="2 3">
    <name type="scientific">Cercophora scortea</name>
    <dbReference type="NCBI Taxonomy" id="314031"/>
    <lineage>
        <taxon>Eukaryota</taxon>
        <taxon>Fungi</taxon>
        <taxon>Dikarya</taxon>
        <taxon>Ascomycota</taxon>
        <taxon>Pezizomycotina</taxon>
        <taxon>Sordariomycetes</taxon>
        <taxon>Sordariomycetidae</taxon>
        <taxon>Sordariales</taxon>
        <taxon>Lasiosphaeriaceae</taxon>
        <taxon>Cercophora</taxon>
    </lineage>
</organism>
<evidence type="ECO:0000313" key="3">
    <source>
        <dbReference type="Proteomes" id="UP001286456"/>
    </source>
</evidence>
<keyword evidence="1" id="KW-1133">Transmembrane helix</keyword>
<reference evidence="2" key="1">
    <citation type="journal article" date="2023" name="Mol. Phylogenet. Evol.">
        <title>Genome-scale phylogeny and comparative genomics of the fungal order Sordariales.</title>
        <authorList>
            <person name="Hensen N."/>
            <person name="Bonometti L."/>
            <person name="Westerberg I."/>
            <person name="Brannstrom I.O."/>
            <person name="Guillou S."/>
            <person name="Cros-Aarteil S."/>
            <person name="Calhoun S."/>
            <person name="Haridas S."/>
            <person name="Kuo A."/>
            <person name="Mondo S."/>
            <person name="Pangilinan J."/>
            <person name="Riley R."/>
            <person name="LaButti K."/>
            <person name="Andreopoulos B."/>
            <person name="Lipzen A."/>
            <person name="Chen C."/>
            <person name="Yan M."/>
            <person name="Daum C."/>
            <person name="Ng V."/>
            <person name="Clum A."/>
            <person name="Steindorff A."/>
            <person name="Ohm R.A."/>
            <person name="Martin F."/>
            <person name="Silar P."/>
            <person name="Natvig D.O."/>
            <person name="Lalanne C."/>
            <person name="Gautier V."/>
            <person name="Ament-Velasquez S.L."/>
            <person name="Kruys A."/>
            <person name="Hutchinson M.I."/>
            <person name="Powell A.J."/>
            <person name="Barry K."/>
            <person name="Miller A.N."/>
            <person name="Grigoriev I.V."/>
            <person name="Debuchy R."/>
            <person name="Gladieux P."/>
            <person name="Hiltunen Thoren M."/>
            <person name="Johannesson H."/>
        </authorList>
    </citation>
    <scope>NUCLEOTIDE SEQUENCE</scope>
    <source>
        <strain evidence="2">SMH4131-1</strain>
    </source>
</reference>
<evidence type="ECO:0000256" key="1">
    <source>
        <dbReference type="SAM" id="Phobius"/>
    </source>
</evidence>
<feature type="transmembrane region" description="Helical" evidence="1">
    <location>
        <begin position="44"/>
        <end position="62"/>
    </location>
</feature>
<gene>
    <name evidence="2" type="ORF">B0T19DRAFT_411261</name>
</gene>